<evidence type="ECO:0000256" key="10">
    <source>
        <dbReference type="RuleBase" id="RU004481"/>
    </source>
</evidence>
<evidence type="ECO:0000256" key="6">
    <source>
        <dbReference type="ARBA" id="ARBA00023134"/>
    </source>
</evidence>
<dbReference type="InterPro" id="IPR032859">
    <property type="entry name" value="KH_dom-like"/>
</dbReference>
<dbReference type="Gene3D" id="3.30.300.20">
    <property type="match status" value="1"/>
</dbReference>
<dbReference type="InterPro" id="IPR006073">
    <property type="entry name" value="GTP-bd"/>
</dbReference>
<evidence type="ECO:0000256" key="5">
    <source>
        <dbReference type="ARBA" id="ARBA00022741"/>
    </source>
</evidence>
<dbReference type="InterPro" id="IPR015946">
    <property type="entry name" value="KH_dom-like_a/b"/>
</dbReference>
<dbReference type="NCBIfam" id="TIGR03594">
    <property type="entry name" value="GTPase_EngA"/>
    <property type="match status" value="1"/>
</dbReference>
<dbReference type="Pfam" id="PF14714">
    <property type="entry name" value="KH_dom-like"/>
    <property type="match status" value="1"/>
</dbReference>
<evidence type="ECO:0000256" key="7">
    <source>
        <dbReference type="ARBA" id="ARBA00032345"/>
    </source>
</evidence>
<dbReference type="FunFam" id="3.30.300.20:FF:000004">
    <property type="entry name" value="GTPase Der"/>
    <property type="match status" value="1"/>
</dbReference>
<comment type="function">
    <text evidence="8 10">GTPase that plays an essential role in the late steps of ribosome biogenesis.</text>
</comment>
<keyword evidence="5 8" id="KW-0547">Nucleotide-binding</keyword>
<evidence type="ECO:0000259" key="11">
    <source>
        <dbReference type="PROSITE" id="PS51712"/>
    </source>
</evidence>
<accession>A0A345ULZ0</accession>
<dbReference type="KEGG" id="cprv:CYPRO_2245"/>
<dbReference type="HAMAP" id="MF_00195">
    <property type="entry name" value="GTPase_Der"/>
    <property type="match status" value="1"/>
</dbReference>
<dbReference type="InterPro" id="IPR027417">
    <property type="entry name" value="P-loop_NTPase"/>
</dbReference>
<keyword evidence="3 8" id="KW-0690">Ribosome biogenesis</keyword>
<dbReference type="OrthoDB" id="9805918at2"/>
<dbReference type="PROSITE" id="PS51712">
    <property type="entry name" value="G_ENGA"/>
    <property type="match status" value="2"/>
</dbReference>
<dbReference type="InterPro" id="IPR005225">
    <property type="entry name" value="Small_GTP-bd"/>
</dbReference>
<protein>
    <recommendedName>
        <fullName evidence="2 8">GTPase Der</fullName>
    </recommendedName>
    <alternativeName>
        <fullName evidence="7 8">GTP-binding protein EngA</fullName>
    </alternativeName>
</protein>
<dbReference type="GO" id="GO:0042254">
    <property type="term" value="P:ribosome biogenesis"/>
    <property type="evidence" value="ECO:0007669"/>
    <property type="project" value="UniProtKB-KW"/>
</dbReference>
<keyword evidence="13" id="KW-1185">Reference proteome</keyword>
<feature type="binding site" evidence="8">
    <location>
        <begin position="293"/>
        <end position="296"/>
    </location>
    <ligand>
        <name>GTP</name>
        <dbReference type="ChEBI" id="CHEBI:37565"/>
        <label>2</label>
    </ligand>
</feature>
<feature type="domain" description="EngA-type G" evidence="11">
    <location>
        <begin position="175"/>
        <end position="350"/>
    </location>
</feature>
<name>A0A345ULZ0_9BACT</name>
<feature type="binding site" evidence="8">
    <location>
        <begin position="56"/>
        <end position="60"/>
    </location>
    <ligand>
        <name>GTP</name>
        <dbReference type="ChEBI" id="CHEBI:37565"/>
        <label>1</label>
    </ligand>
</feature>
<evidence type="ECO:0000256" key="2">
    <source>
        <dbReference type="ARBA" id="ARBA00020953"/>
    </source>
</evidence>
<dbReference type="FunFam" id="3.40.50.300:FF:000057">
    <property type="entry name" value="GTPase Der"/>
    <property type="match status" value="1"/>
</dbReference>
<reference evidence="12 13" key="1">
    <citation type="submission" date="2018-03" db="EMBL/GenBank/DDBJ databases">
        <title>Phenotypic and genomic properties of Cyclonatronum proteinivorum gen. nov., sp. nov., a haloalkaliphilic bacteroidete from soda lakes possessing Na+-translocating rhodopsin.</title>
        <authorList>
            <person name="Toshchakov S.V."/>
            <person name="Korzhenkov A."/>
            <person name="Samarov N.I."/>
            <person name="Kublanov I.V."/>
            <person name="Muntyan M.S."/>
            <person name="Sorokin D.Y."/>
        </authorList>
    </citation>
    <scope>NUCLEOTIDE SEQUENCE [LARGE SCALE GENOMIC DNA]</scope>
    <source>
        <strain evidence="12 13">Omega</strain>
    </source>
</reference>
<evidence type="ECO:0000256" key="3">
    <source>
        <dbReference type="ARBA" id="ARBA00022517"/>
    </source>
</evidence>
<keyword evidence="4 10" id="KW-0677">Repeat</keyword>
<evidence type="ECO:0000313" key="13">
    <source>
        <dbReference type="Proteomes" id="UP000254808"/>
    </source>
</evidence>
<feature type="binding site" evidence="8">
    <location>
        <begin position="181"/>
        <end position="188"/>
    </location>
    <ligand>
        <name>GTP</name>
        <dbReference type="ChEBI" id="CHEBI:37565"/>
        <label>2</label>
    </ligand>
</feature>
<dbReference type="SUPFAM" id="SSF52540">
    <property type="entry name" value="P-loop containing nucleoside triphosphate hydrolases"/>
    <property type="match status" value="2"/>
</dbReference>
<feature type="domain" description="EngA-type G" evidence="11">
    <location>
        <begin position="3"/>
        <end position="167"/>
    </location>
</feature>
<dbReference type="Gene3D" id="3.40.50.300">
    <property type="entry name" value="P-loop containing nucleotide triphosphate hydrolases"/>
    <property type="match status" value="2"/>
</dbReference>
<dbReference type="GO" id="GO:0005525">
    <property type="term" value="F:GTP binding"/>
    <property type="evidence" value="ECO:0007669"/>
    <property type="project" value="UniProtKB-UniRule"/>
</dbReference>
<organism evidence="12 13">
    <name type="scientific">Cyclonatronum proteinivorum</name>
    <dbReference type="NCBI Taxonomy" id="1457365"/>
    <lineage>
        <taxon>Bacteria</taxon>
        <taxon>Pseudomonadati</taxon>
        <taxon>Balneolota</taxon>
        <taxon>Balneolia</taxon>
        <taxon>Balneolales</taxon>
        <taxon>Cyclonatronaceae</taxon>
        <taxon>Cyclonatronum</taxon>
    </lineage>
</organism>
<evidence type="ECO:0000256" key="4">
    <source>
        <dbReference type="ARBA" id="ARBA00022737"/>
    </source>
</evidence>
<evidence type="ECO:0000256" key="9">
    <source>
        <dbReference type="PROSITE-ProRule" id="PRU01049"/>
    </source>
</evidence>
<evidence type="ECO:0000313" key="12">
    <source>
        <dbReference type="EMBL" id="AXJ01492.1"/>
    </source>
</evidence>
<dbReference type="PRINTS" id="PR00326">
    <property type="entry name" value="GTP1OBG"/>
</dbReference>
<feature type="binding site" evidence="8">
    <location>
        <begin position="119"/>
        <end position="122"/>
    </location>
    <ligand>
        <name>GTP</name>
        <dbReference type="ChEBI" id="CHEBI:37565"/>
        <label>1</label>
    </ligand>
</feature>
<dbReference type="CDD" id="cd01894">
    <property type="entry name" value="EngA1"/>
    <property type="match status" value="1"/>
</dbReference>
<dbReference type="RefSeq" id="WP_114984670.1">
    <property type="nucleotide sequence ID" value="NZ_CP027806.1"/>
</dbReference>
<dbReference type="InterPro" id="IPR016484">
    <property type="entry name" value="GTPase_Der"/>
</dbReference>
<comment type="similarity">
    <text evidence="1 8 9 10">Belongs to the TRAFAC class TrmE-Era-EngA-EngB-Septin-like GTPase superfamily. EngA (Der) GTPase family.</text>
</comment>
<evidence type="ECO:0000256" key="1">
    <source>
        <dbReference type="ARBA" id="ARBA00008279"/>
    </source>
</evidence>
<keyword evidence="6 8" id="KW-0342">GTP-binding</keyword>
<gene>
    <name evidence="8" type="primary">der</name>
    <name evidence="12" type="ORF">CYPRO_2245</name>
</gene>
<dbReference type="GO" id="GO:0043022">
    <property type="term" value="F:ribosome binding"/>
    <property type="evidence" value="ECO:0007669"/>
    <property type="project" value="TreeGrafter"/>
</dbReference>
<feature type="binding site" evidence="8">
    <location>
        <begin position="9"/>
        <end position="16"/>
    </location>
    <ligand>
        <name>GTP</name>
        <dbReference type="ChEBI" id="CHEBI:37565"/>
        <label>1</label>
    </ligand>
</feature>
<dbReference type="InterPro" id="IPR031166">
    <property type="entry name" value="G_ENGA"/>
</dbReference>
<sequence>MLPVVSIVGRPNVGKSTLFNRLIGQRRAIVHDFSGVTRDRHYGNSFWNDTDFTVIDTGGYVPQDEDVFLTAIREQVHLAMDESDAILFVVDVETGITDLDNAMAQILRAQKKPVYLVVNKADNEERRWNTAEFYSLGFDQLFPVSSVNGSGTGDLLDALVRDLPEPTPVADDTYPKLAIIGRPNVGKSSYVNALLNHDRSIVTDVAGTTRDTINSTYEYEGRKYLLMDTAGLRKRTKVKENIEFYSTVRTMRSLMECDVAILLIDATQGLEAQDVRVLAEAERFNKGIIMVINKWDLLEKESNTFRDYVKEIREKVRMLSYVPVVSISALNRKRIYDVLPLVDRVLENRKRKISTSQLNQFLEQIKIERPLPYVRGHQLKMNYATQVKQNPPVFAFFMNKPKELPVNYRRYIENKIRDTFDFEGVPITMVFKEK</sequence>
<comment type="subunit">
    <text evidence="8">Associates with the 50S ribosomal subunit.</text>
</comment>
<evidence type="ECO:0000256" key="8">
    <source>
        <dbReference type="HAMAP-Rule" id="MF_00195"/>
    </source>
</evidence>
<dbReference type="NCBIfam" id="TIGR00231">
    <property type="entry name" value="small_GTP"/>
    <property type="match status" value="2"/>
</dbReference>
<dbReference type="FunFam" id="3.40.50.300:FF:000040">
    <property type="entry name" value="GTPase Der"/>
    <property type="match status" value="1"/>
</dbReference>
<dbReference type="CDD" id="cd01895">
    <property type="entry name" value="EngA2"/>
    <property type="match status" value="1"/>
</dbReference>
<proteinExistence type="inferred from homology"/>
<dbReference type="EMBL" id="CP027806">
    <property type="protein sequence ID" value="AXJ01492.1"/>
    <property type="molecule type" value="Genomic_DNA"/>
</dbReference>
<dbReference type="PIRSF" id="PIRSF006485">
    <property type="entry name" value="GTP-binding_EngA"/>
    <property type="match status" value="1"/>
</dbReference>
<dbReference type="PANTHER" id="PTHR43834">
    <property type="entry name" value="GTPASE DER"/>
    <property type="match status" value="1"/>
</dbReference>
<dbReference type="Proteomes" id="UP000254808">
    <property type="component" value="Chromosome"/>
</dbReference>
<dbReference type="Pfam" id="PF01926">
    <property type="entry name" value="MMR_HSR1"/>
    <property type="match status" value="2"/>
</dbReference>
<dbReference type="AlphaFoldDB" id="A0A345ULZ0"/>
<dbReference type="PANTHER" id="PTHR43834:SF6">
    <property type="entry name" value="GTPASE DER"/>
    <property type="match status" value="1"/>
</dbReference>
<feature type="binding site" evidence="8">
    <location>
        <begin position="228"/>
        <end position="232"/>
    </location>
    <ligand>
        <name>GTP</name>
        <dbReference type="ChEBI" id="CHEBI:37565"/>
        <label>2</label>
    </ligand>
</feature>